<organism evidence="2 3">
    <name type="scientific">Candidatus Woesebacteria bacterium GWB1_43_5</name>
    <dbReference type="NCBI Taxonomy" id="1802474"/>
    <lineage>
        <taxon>Bacteria</taxon>
        <taxon>Candidatus Woeseibacteriota</taxon>
    </lineage>
</organism>
<keyword evidence="1" id="KW-0694">RNA-binding</keyword>
<comment type="caution">
    <text evidence="2">The sequence shown here is derived from an EMBL/GenBank/DDBJ whole genome shotgun (WGS) entry which is preliminary data.</text>
</comment>
<evidence type="ECO:0000313" key="3">
    <source>
        <dbReference type="Proteomes" id="UP000178812"/>
    </source>
</evidence>
<protein>
    <submittedName>
        <fullName evidence="2">Uncharacterized protein</fullName>
    </submittedName>
</protein>
<dbReference type="Gene3D" id="3.30.300.20">
    <property type="match status" value="1"/>
</dbReference>
<dbReference type="PROSITE" id="PS50084">
    <property type="entry name" value="KH_TYPE_1"/>
    <property type="match status" value="1"/>
</dbReference>
<evidence type="ECO:0000256" key="1">
    <source>
        <dbReference type="PROSITE-ProRule" id="PRU00117"/>
    </source>
</evidence>
<proteinExistence type="predicted"/>
<sequence>MKKLLEFLIKGITGSDKFEIKESQDGDRIVLDINADSSILGLIIGKQGTTIRNIRKIMSIKATLENKLINVSVSEDSS</sequence>
<dbReference type="SUPFAM" id="SSF54814">
    <property type="entry name" value="Prokaryotic type KH domain (KH-domain type II)"/>
    <property type="match status" value="1"/>
</dbReference>
<gene>
    <name evidence="2" type="ORF">A2125_01745</name>
</gene>
<dbReference type="InterPro" id="IPR015946">
    <property type="entry name" value="KH_dom-like_a/b"/>
</dbReference>
<evidence type="ECO:0000313" key="2">
    <source>
        <dbReference type="EMBL" id="OGM05206.1"/>
    </source>
</evidence>
<dbReference type="Proteomes" id="UP000178812">
    <property type="component" value="Unassembled WGS sequence"/>
</dbReference>
<accession>A0A1F7WQW9</accession>
<dbReference type="Pfam" id="PF13083">
    <property type="entry name" value="KH_KhpA-B"/>
    <property type="match status" value="1"/>
</dbReference>
<dbReference type="EMBL" id="MGFM01000043">
    <property type="protein sequence ID" value="OGM05206.1"/>
    <property type="molecule type" value="Genomic_DNA"/>
</dbReference>
<dbReference type="GO" id="GO:0003723">
    <property type="term" value="F:RNA binding"/>
    <property type="evidence" value="ECO:0007669"/>
    <property type="project" value="UniProtKB-UniRule"/>
</dbReference>
<name>A0A1F7WQW9_9BACT</name>
<dbReference type="AlphaFoldDB" id="A0A1F7WQW9"/>
<dbReference type="InterPro" id="IPR009019">
    <property type="entry name" value="KH_sf_prok-type"/>
</dbReference>
<reference evidence="2 3" key="1">
    <citation type="journal article" date="2016" name="Nat. Commun.">
        <title>Thousands of microbial genomes shed light on interconnected biogeochemical processes in an aquifer system.</title>
        <authorList>
            <person name="Anantharaman K."/>
            <person name="Brown C.T."/>
            <person name="Hug L.A."/>
            <person name="Sharon I."/>
            <person name="Castelle C.J."/>
            <person name="Probst A.J."/>
            <person name="Thomas B.C."/>
            <person name="Singh A."/>
            <person name="Wilkins M.J."/>
            <person name="Karaoz U."/>
            <person name="Brodie E.L."/>
            <person name="Williams K.H."/>
            <person name="Hubbard S.S."/>
            <person name="Banfield J.F."/>
        </authorList>
    </citation>
    <scope>NUCLEOTIDE SEQUENCE [LARGE SCALE GENOMIC DNA]</scope>
</reference>